<evidence type="ECO:0000256" key="5">
    <source>
        <dbReference type="HAMAP-Rule" id="MF_00374"/>
    </source>
</evidence>
<dbReference type="SUPFAM" id="SSF46561">
    <property type="entry name" value="Ribosomal protein L29 (L29p)"/>
    <property type="match status" value="1"/>
</dbReference>
<dbReference type="Pfam" id="PF00831">
    <property type="entry name" value="Ribosomal_L29"/>
    <property type="match status" value="1"/>
</dbReference>
<keyword evidence="2 5" id="KW-0689">Ribosomal protein</keyword>
<dbReference type="GO" id="GO:0006412">
    <property type="term" value="P:translation"/>
    <property type="evidence" value="ECO:0007669"/>
    <property type="project" value="UniProtKB-UniRule"/>
</dbReference>
<evidence type="ECO:0000256" key="1">
    <source>
        <dbReference type="ARBA" id="ARBA00009254"/>
    </source>
</evidence>
<protein>
    <recommendedName>
        <fullName evidence="4 5">Large ribosomal subunit protein uL29</fullName>
    </recommendedName>
</protein>
<dbReference type="Gene3D" id="1.10.287.310">
    <property type="match status" value="1"/>
</dbReference>
<dbReference type="InterPro" id="IPR001854">
    <property type="entry name" value="Ribosomal_uL29"/>
</dbReference>
<dbReference type="GO" id="GO:0003735">
    <property type="term" value="F:structural constituent of ribosome"/>
    <property type="evidence" value="ECO:0007669"/>
    <property type="project" value="InterPro"/>
</dbReference>
<evidence type="ECO:0000256" key="3">
    <source>
        <dbReference type="ARBA" id="ARBA00023274"/>
    </source>
</evidence>
<gene>
    <name evidence="5" type="primary">rpmC</name>
    <name evidence="6" type="ORF">A2Y75_09975</name>
</gene>
<dbReference type="InterPro" id="IPR050063">
    <property type="entry name" value="Ribosomal_protein_uL29"/>
</dbReference>
<dbReference type="PANTHER" id="PTHR10916">
    <property type="entry name" value="60S RIBOSOMAL PROTEIN L35/50S RIBOSOMAL PROTEIN L29"/>
    <property type="match status" value="1"/>
</dbReference>
<proteinExistence type="inferred from homology"/>
<dbReference type="EMBL" id="MELK01000045">
    <property type="protein sequence ID" value="OFW56467.1"/>
    <property type="molecule type" value="Genomic_DNA"/>
</dbReference>
<sequence>MVSKVEARELRDFSYDELIERLKQAKEELFNLRFQAATGQLDNTSRIVETKRDIARIFTVIREQELREQELNEELNEEVS</sequence>
<dbReference type="NCBIfam" id="TIGR00012">
    <property type="entry name" value="L29"/>
    <property type="match status" value="1"/>
</dbReference>
<organism evidence="6 7">
    <name type="scientific">Candidatus Solincola sediminis</name>
    <dbReference type="NCBI Taxonomy" id="1797199"/>
    <lineage>
        <taxon>Bacteria</taxon>
        <taxon>Bacillati</taxon>
        <taxon>Actinomycetota</taxon>
        <taxon>Candidatus Geothermincolia</taxon>
        <taxon>Candidatus Geothermincolales</taxon>
        <taxon>Candidatus Geothermincolaceae</taxon>
        <taxon>Candidatus Solincola</taxon>
    </lineage>
</organism>
<dbReference type="GO" id="GO:0022625">
    <property type="term" value="C:cytosolic large ribosomal subunit"/>
    <property type="evidence" value="ECO:0007669"/>
    <property type="project" value="TreeGrafter"/>
</dbReference>
<dbReference type="CDD" id="cd00427">
    <property type="entry name" value="Ribosomal_L29_HIP"/>
    <property type="match status" value="1"/>
</dbReference>
<reference evidence="6 7" key="1">
    <citation type="journal article" date="2016" name="Nat. Commun.">
        <title>Thousands of microbial genomes shed light on interconnected biogeochemical processes in an aquifer system.</title>
        <authorList>
            <person name="Anantharaman K."/>
            <person name="Brown C.T."/>
            <person name="Hug L.A."/>
            <person name="Sharon I."/>
            <person name="Castelle C.J."/>
            <person name="Probst A.J."/>
            <person name="Thomas B.C."/>
            <person name="Singh A."/>
            <person name="Wilkins M.J."/>
            <person name="Karaoz U."/>
            <person name="Brodie E.L."/>
            <person name="Williams K.H."/>
            <person name="Hubbard S.S."/>
            <person name="Banfield J.F."/>
        </authorList>
    </citation>
    <scope>NUCLEOTIDE SEQUENCE [LARGE SCALE GENOMIC DNA]</scope>
</reference>
<evidence type="ECO:0000313" key="7">
    <source>
        <dbReference type="Proteomes" id="UP000177876"/>
    </source>
</evidence>
<accession>A0A1F2WHZ1</accession>
<evidence type="ECO:0000256" key="2">
    <source>
        <dbReference type="ARBA" id="ARBA00022980"/>
    </source>
</evidence>
<dbReference type="AlphaFoldDB" id="A0A1F2WHZ1"/>
<evidence type="ECO:0000313" key="6">
    <source>
        <dbReference type="EMBL" id="OFW56467.1"/>
    </source>
</evidence>
<comment type="similarity">
    <text evidence="1 5">Belongs to the universal ribosomal protein uL29 family.</text>
</comment>
<dbReference type="Proteomes" id="UP000177876">
    <property type="component" value="Unassembled WGS sequence"/>
</dbReference>
<dbReference type="PANTHER" id="PTHR10916:SF0">
    <property type="entry name" value="LARGE RIBOSOMAL SUBUNIT PROTEIN UL29C"/>
    <property type="match status" value="1"/>
</dbReference>
<keyword evidence="3 5" id="KW-0687">Ribonucleoprotein</keyword>
<dbReference type="HAMAP" id="MF_00374">
    <property type="entry name" value="Ribosomal_uL29"/>
    <property type="match status" value="1"/>
</dbReference>
<name>A0A1F2WHZ1_9ACTN</name>
<dbReference type="FunFam" id="1.10.287.310:FF:000001">
    <property type="entry name" value="50S ribosomal protein L29"/>
    <property type="match status" value="1"/>
</dbReference>
<dbReference type="STRING" id="1797197.A2Y75_09975"/>
<evidence type="ECO:0000256" key="4">
    <source>
        <dbReference type="ARBA" id="ARBA00035204"/>
    </source>
</evidence>
<comment type="caution">
    <text evidence="6">The sequence shown here is derived from an EMBL/GenBank/DDBJ whole genome shotgun (WGS) entry which is preliminary data.</text>
</comment>
<dbReference type="InterPro" id="IPR036049">
    <property type="entry name" value="Ribosomal_uL29_sf"/>
</dbReference>